<gene>
    <name evidence="1" type="ORF">M8C21_006480</name>
</gene>
<comment type="caution">
    <text evidence="1">The sequence shown here is derived from an EMBL/GenBank/DDBJ whole genome shotgun (WGS) entry which is preliminary data.</text>
</comment>
<dbReference type="PANTHER" id="PTHR36741">
    <property type="entry name" value="OS07G0100500 PROTEIN"/>
    <property type="match status" value="1"/>
</dbReference>
<feature type="non-terminal residue" evidence="1">
    <location>
        <position position="1"/>
    </location>
</feature>
<dbReference type="PANTHER" id="PTHR36741:SF1">
    <property type="entry name" value="OS07G0100500 PROTEIN"/>
    <property type="match status" value="1"/>
</dbReference>
<name>A0AAD5CFH5_AMBAR</name>
<reference evidence="1" key="1">
    <citation type="submission" date="2022-06" db="EMBL/GenBank/DDBJ databases">
        <title>Uncovering the hologenomic basis of an extraordinary plant invasion.</title>
        <authorList>
            <person name="Bieker V.C."/>
            <person name="Martin M.D."/>
            <person name="Gilbert T."/>
            <person name="Hodgins K."/>
            <person name="Battlay P."/>
            <person name="Petersen B."/>
            <person name="Wilson J."/>
        </authorList>
    </citation>
    <scope>NUCLEOTIDE SEQUENCE</scope>
    <source>
        <strain evidence="1">AA19_3_7</strain>
        <tissue evidence="1">Leaf</tissue>
    </source>
</reference>
<dbReference type="AlphaFoldDB" id="A0AAD5CFH5"/>
<dbReference type="Proteomes" id="UP001206925">
    <property type="component" value="Unassembled WGS sequence"/>
</dbReference>
<organism evidence="1 2">
    <name type="scientific">Ambrosia artemisiifolia</name>
    <name type="common">Common ragweed</name>
    <dbReference type="NCBI Taxonomy" id="4212"/>
    <lineage>
        <taxon>Eukaryota</taxon>
        <taxon>Viridiplantae</taxon>
        <taxon>Streptophyta</taxon>
        <taxon>Embryophyta</taxon>
        <taxon>Tracheophyta</taxon>
        <taxon>Spermatophyta</taxon>
        <taxon>Magnoliopsida</taxon>
        <taxon>eudicotyledons</taxon>
        <taxon>Gunneridae</taxon>
        <taxon>Pentapetalae</taxon>
        <taxon>asterids</taxon>
        <taxon>campanulids</taxon>
        <taxon>Asterales</taxon>
        <taxon>Asteraceae</taxon>
        <taxon>Asteroideae</taxon>
        <taxon>Heliantheae alliance</taxon>
        <taxon>Heliantheae</taxon>
        <taxon>Ambrosia</taxon>
    </lineage>
</organism>
<keyword evidence="2" id="KW-1185">Reference proteome</keyword>
<accession>A0AAD5CFH5</accession>
<evidence type="ECO:0000313" key="1">
    <source>
        <dbReference type="EMBL" id="KAI7741078.1"/>
    </source>
</evidence>
<protein>
    <submittedName>
        <fullName evidence="1">Uncharacterized protein</fullName>
    </submittedName>
</protein>
<proteinExistence type="predicted"/>
<sequence length="128" mass="14076">MEAMMYSHFEPSEVGLLARCLCVPLVSVRVGKIDKRGSLLVPNSARGNLTLSLSPTSDLRISFLGDDGRVERLSTLRNISDCSSVVIEGISADNSGRSFMIKVPTTAKCFYFWCSEKSRLLGNELLDK</sequence>
<dbReference type="EMBL" id="JAMZMK010008277">
    <property type="protein sequence ID" value="KAI7741078.1"/>
    <property type="molecule type" value="Genomic_DNA"/>
</dbReference>
<evidence type="ECO:0000313" key="2">
    <source>
        <dbReference type="Proteomes" id="UP001206925"/>
    </source>
</evidence>